<evidence type="ECO:0000313" key="1">
    <source>
        <dbReference type="EMBL" id="KAF0251990.1"/>
    </source>
</evidence>
<dbReference type="RefSeq" id="WP_156859629.1">
    <property type="nucleotide sequence ID" value="NZ_WOWR01000048.1"/>
</dbReference>
<dbReference type="EMBL" id="WOWR01000048">
    <property type="protein sequence ID" value="KAF0251990.1"/>
    <property type="molecule type" value="Genomic_DNA"/>
</dbReference>
<accession>A0A7V8J218</accession>
<dbReference type="AlphaFoldDB" id="A0A7V8J218"/>
<name>A0A7V8J218_PSEPU</name>
<reference evidence="1 2" key="1">
    <citation type="submission" date="2019-12" db="EMBL/GenBank/DDBJ databases">
        <authorList>
            <person name="Woiski C."/>
        </authorList>
    </citation>
    <scope>NUCLEOTIDE SEQUENCE [LARGE SCALE GENOMIC DNA]</scope>
    <source>
        <strain evidence="1 2">BOE100</strain>
    </source>
</reference>
<dbReference type="Pfam" id="PF07030">
    <property type="entry name" value="Phage_Mu_Gp36"/>
    <property type="match status" value="1"/>
</dbReference>
<sequence length="121" mass="13391">MTYATFEDYRSEFGDDDLPADAEARVNRAIERASRLADTYIRSHGISIPLTDPAAIMDVRGSVLDIARYTAWPDIANENLRKRYEDALAFLEGIAAGKIHLVSAGQTSTGSKLTNIRLFRA</sequence>
<protein>
    <submittedName>
        <fullName evidence="1">DUF1320 domain-containing protein</fullName>
    </submittedName>
</protein>
<evidence type="ECO:0000313" key="2">
    <source>
        <dbReference type="Proteomes" id="UP000442695"/>
    </source>
</evidence>
<comment type="caution">
    <text evidence="1">The sequence shown here is derived from an EMBL/GenBank/DDBJ whole genome shotgun (WGS) entry which is preliminary data.</text>
</comment>
<gene>
    <name evidence="1" type="ORF">GN299_25450</name>
</gene>
<dbReference type="InterPro" id="IPR009752">
    <property type="entry name" value="Phage_Mu_GpJ"/>
</dbReference>
<organism evidence="1 2">
    <name type="scientific">Pseudomonas putida</name>
    <name type="common">Arthrobacter siderocapsulatus</name>
    <dbReference type="NCBI Taxonomy" id="303"/>
    <lineage>
        <taxon>Bacteria</taxon>
        <taxon>Pseudomonadati</taxon>
        <taxon>Pseudomonadota</taxon>
        <taxon>Gammaproteobacteria</taxon>
        <taxon>Pseudomonadales</taxon>
        <taxon>Pseudomonadaceae</taxon>
        <taxon>Pseudomonas</taxon>
    </lineage>
</organism>
<proteinExistence type="predicted"/>
<dbReference type="Proteomes" id="UP000442695">
    <property type="component" value="Unassembled WGS sequence"/>
</dbReference>